<dbReference type="EMBL" id="VJMH01006767">
    <property type="protein sequence ID" value="KAF0688088.1"/>
    <property type="molecule type" value="Genomic_DNA"/>
</dbReference>
<dbReference type="PANTHER" id="PTHR22883">
    <property type="entry name" value="ZINC FINGER DHHC DOMAIN CONTAINING PROTEIN"/>
    <property type="match status" value="1"/>
</dbReference>
<dbReference type="GO" id="GO:0005783">
    <property type="term" value="C:endoplasmic reticulum"/>
    <property type="evidence" value="ECO:0007669"/>
    <property type="project" value="TreeGrafter"/>
</dbReference>
<dbReference type="InterPro" id="IPR001594">
    <property type="entry name" value="Palmitoyltrfase_DHHC"/>
</dbReference>
<keyword evidence="3 7" id="KW-0812">Transmembrane</keyword>
<feature type="transmembrane region" description="Helical" evidence="7">
    <location>
        <begin position="154"/>
        <end position="176"/>
    </location>
</feature>
<evidence type="ECO:0000259" key="9">
    <source>
        <dbReference type="Pfam" id="PF01529"/>
    </source>
</evidence>
<reference evidence="11 12" key="1">
    <citation type="submission" date="2019-03" db="EMBL/GenBank/DDBJ databases">
        <authorList>
            <person name="Gaulin E."/>
            <person name="Dumas B."/>
        </authorList>
    </citation>
    <scope>NUCLEOTIDE SEQUENCE [LARGE SCALE GENOMIC DNA]</scope>
    <source>
        <strain evidence="11">CBS 568.67</strain>
    </source>
</reference>
<dbReference type="OrthoDB" id="5977743at2759"/>
<evidence type="ECO:0000256" key="2">
    <source>
        <dbReference type="ARBA" id="ARBA00022679"/>
    </source>
</evidence>
<comment type="domain">
    <text evidence="7">The DHHC domain is required for palmitoyltransferase activity.</text>
</comment>
<dbReference type="GO" id="GO:0005794">
    <property type="term" value="C:Golgi apparatus"/>
    <property type="evidence" value="ECO:0007669"/>
    <property type="project" value="TreeGrafter"/>
</dbReference>
<evidence type="ECO:0000256" key="3">
    <source>
        <dbReference type="ARBA" id="ARBA00022692"/>
    </source>
</evidence>
<evidence type="ECO:0000256" key="7">
    <source>
        <dbReference type="RuleBase" id="RU079119"/>
    </source>
</evidence>
<dbReference type="AlphaFoldDB" id="A0A485LEJ0"/>
<evidence type="ECO:0000256" key="8">
    <source>
        <dbReference type="SAM" id="MobiDB-lite"/>
    </source>
</evidence>
<keyword evidence="6 7" id="KW-0012">Acyltransferase</keyword>
<feature type="transmembrane region" description="Helical" evidence="7">
    <location>
        <begin position="55"/>
        <end position="73"/>
    </location>
</feature>
<keyword evidence="5 7" id="KW-0472">Membrane</keyword>
<dbReference type="GO" id="GO:0019706">
    <property type="term" value="F:protein-cysteine S-palmitoyltransferase activity"/>
    <property type="evidence" value="ECO:0007669"/>
    <property type="project" value="UniProtKB-EC"/>
</dbReference>
<feature type="region of interest" description="Disordered" evidence="8">
    <location>
        <begin position="283"/>
        <end position="302"/>
    </location>
</feature>
<accession>A0A485LEJ0</accession>
<organism evidence="11 12">
    <name type="scientific">Aphanomyces stellatus</name>
    <dbReference type="NCBI Taxonomy" id="120398"/>
    <lineage>
        <taxon>Eukaryota</taxon>
        <taxon>Sar</taxon>
        <taxon>Stramenopiles</taxon>
        <taxon>Oomycota</taxon>
        <taxon>Saprolegniomycetes</taxon>
        <taxon>Saprolegniales</taxon>
        <taxon>Verrucalvaceae</taxon>
        <taxon>Aphanomyces</taxon>
    </lineage>
</organism>
<feature type="transmembrane region" description="Helical" evidence="7">
    <location>
        <begin position="110"/>
        <end position="133"/>
    </location>
</feature>
<evidence type="ECO:0000256" key="5">
    <source>
        <dbReference type="ARBA" id="ARBA00023136"/>
    </source>
</evidence>
<protein>
    <recommendedName>
        <fullName evidence="7">Palmitoyltransferase</fullName>
        <ecNumber evidence="7">2.3.1.225</ecNumber>
    </recommendedName>
</protein>
<evidence type="ECO:0000313" key="11">
    <source>
        <dbReference type="EMBL" id="VFT96939.1"/>
    </source>
</evidence>
<dbReference type="GO" id="GO:0016020">
    <property type="term" value="C:membrane"/>
    <property type="evidence" value="ECO:0007669"/>
    <property type="project" value="UniProtKB-SubCell"/>
</dbReference>
<feature type="transmembrane region" description="Helical" evidence="7">
    <location>
        <begin position="210"/>
        <end position="230"/>
    </location>
</feature>
<feature type="transmembrane region" description="Helical" evidence="7">
    <location>
        <begin position="25"/>
        <end position="43"/>
    </location>
</feature>
<dbReference type="EMBL" id="CAADRA010006790">
    <property type="protein sequence ID" value="VFT96939.1"/>
    <property type="molecule type" value="Genomic_DNA"/>
</dbReference>
<dbReference type="InterPro" id="IPR039859">
    <property type="entry name" value="PFA4/ZDH16/20/ERF2-like"/>
</dbReference>
<dbReference type="GO" id="GO:0006612">
    <property type="term" value="P:protein targeting to membrane"/>
    <property type="evidence" value="ECO:0007669"/>
    <property type="project" value="TreeGrafter"/>
</dbReference>
<evidence type="ECO:0000313" key="10">
    <source>
        <dbReference type="EMBL" id="KAF0688088.1"/>
    </source>
</evidence>
<keyword evidence="2 7" id="KW-0808">Transferase</keyword>
<proteinExistence type="inferred from homology"/>
<feature type="compositionally biased region" description="Acidic residues" evidence="8">
    <location>
        <begin position="283"/>
        <end position="293"/>
    </location>
</feature>
<evidence type="ECO:0000313" key="12">
    <source>
        <dbReference type="Proteomes" id="UP000332933"/>
    </source>
</evidence>
<feature type="domain" description="Palmitoyltransferase DHHC" evidence="9">
    <location>
        <begin position="143"/>
        <end position="247"/>
    </location>
</feature>
<sequence length="328" mass="36766">MPVQDALRAIPRSVWDWFFEKPNCIFQVFYVALLSTCFAFLYLEAWSTVPFVDKLIGILLGVLALGLFAKVSFTDPGHITEDNILSFHRYPVHPILFPRGKSCRFLDRSIVVSAIAASLALTTSMLQYAFARYTFHFLLRASVWVNTCVAANNFGYFFAFLAVNMFGAAHLCILSLRTFMDKLESVHGTSVSTGDAREYLTNLMMATPDLTFVASMTALIWFLVSCLMGCQLSRVYRNCTTNEHFKRSSLKSKLSVDEDASPRPAAFRRPIAMDLSWGVISQDDIDEDDDEPTAEAIDANPYDQGLVANIRDAMWPPQPLAAKKSKTT</sequence>
<keyword evidence="4 7" id="KW-1133">Transmembrane helix</keyword>
<dbReference type="Proteomes" id="UP000332933">
    <property type="component" value="Unassembled WGS sequence"/>
</dbReference>
<evidence type="ECO:0000256" key="1">
    <source>
        <dbReference type="ARBA" id="ARBA00004141"/>
    </source>
</evidence>
<comment type="catalytic activity">
    <reaction evidence="7">
        <text>L-cysteinyl-[protein] + hexadecanoyl-CoA = S-hexadecanoyl-L-cysteinyl-[protein] + CoA</text>
        <dbReference type="Rhea" id="RHEA:36683"/>
        <dbReference type="Rhea" id="RHEA-COMP:10131"/>
        <dbReference type="Rhea" id="RHEA-COMP:11032"/>
        <dbReference type="ChEBI" id="CHEBI:29950"/>
        <dbReference type="ChEBI" id="CHEBI:57287"/>
        <dbReference type="ChEBI" id="CHEBI:57379"/>
        <dbReference type="ChEBI" id="CHEBI:74151"/>
        <dbReference type="EC" id="2.3.1.225"/>
    </reaction>
</comment>
<name>A0A485LEJ0_9STRA</name>
<evidence type="ECO:0000256" key="6">
    <source>
        <dbReference type="ARBA" id="ARBA00023315"/>
    </source>
</evidence>
<comment type="subcellular location">
    <subcellularLocation>
        <location evidence="1">Membrane</location>
        <topology evidence="1">Multi-pass membrane protein</topology>
    </subcellularLocation>
</comment>
<gene>
    <name evidence="11" type="primary">Aste57867_20249</name>
    <name evidence="10" type="ORF">As57867_020183</name>
    <name evidence="11" type="ORF">ASTE57867_20249</name>
</gene>
<dbReference type="EC" id="2.3.1.225" evidence="7"/>
<evidence type="ECO:0000256" key="4">
    <source>
        <dbReference type="ARBA" id="ARBA00022989"/>
    </source>
</evidence>
<comment type="similarity">
    <text evidence="7">Belongs to the DHHC palmitoyltransferase family.</text>
</comment>
<reference evidence="10" key="2">
    <citation type="submission" date="2019-06" db="EMBL/GenBank/DDBJ databases">
        <title>Genomics analysis of Aphanomyces spp. identifies a new class of oomycete effector associated with host adaptation.</title>
        <authorList>
            <person name="Gaulin E."/>
        </authorList>
    </citation>
    <scope>NUCLEOTIDE SEQUENCE</scope>
    <source>
        <strain evidence="10">CBS 578.67</strain>
    </source>
</reference>
<keyword evidence="12" id="KW-1185">Reference proteome</keyword>
<dbReference type="Pfam" id="PF01529">
    <property type="entry name" value="DHHC"/>
    <property type="match status" value="1"/>
</dbReference>